<feature type="compositionally biased region" description="Basic and acidic residues" evidence="10">
    <location>
        <begin position="173"/>
        <end position="188"/>
    </location>
</feature>
<gene>
    <name evidence="12" type="ORF">Pcinc_039161</name>
</gene>
<feature type="compositionally biased region" description="Polar residues" evidence="10">
    <location>
        <begin position="96"/>
        <end position="109"/>
    </location>
</feature>
<evidence type="ECO:0000256" key="7">
    <source>
        <dbReference type="ARBA" id="ARBA00023004"/>
    </source>
</evidence>
<dbReference type="InterPro" id="IPR039558">
    <property type="entry name" value="TPA1/OFD1_N"/>
</dbReference>
<comment type="cofactor">
    <cofactor evidence="1">
        <name>L-ascorbate</name>
        <dbReference type="ChEBI" id="CHEBI:38290"/>
    </cofactor>
</comment>
<evidence type="ECO:0000256" key="1">
    <source>
        <dbReference type="ARBA" id="ARBA00001961"/>
    </source>
</evidence>
<evidence type="ECO:0000256" key="9">
    <source>
        <dbReference type="ARBA" id="ARBA00047444"/>
    </source>
</evidence>
<feature type="compositionally biased region" description="Low complexity" evidence="10">
    <location>
        <begin position="28"/>
        <end position="38"/>
    </location>
</feature>
<evidence type="ECO:0000256" key="10">
    <source>
        <dbReference type="SAM" id="MobiDB-lite"/>
    </source>
</evidence>
<accession>A0AAE1BSX7</accession>
<feature type="compositionally biased region" description="Low complexity" evidence="10">
    <location>
        <begin position="153"/>
        <end position="164"/>
    </location>
</feature>
<feature type="compositionally biased region" description="Low complexity" evidence="10">
    <location>
        <begin position="459"/>
        <end position="477"/>
    </location>
</feature>
<dbReference type="Pfam" id="PF10637">
    <property type="entry name" value="Ofd1_CTDD"/>
    <property type="match status" value="1"/>
</dbReference>
<proteinExistence type="inferred from homology"/>
<protein>
    <recommendedName>
        <fullName evidence="8">uS12 prolyl 3-hydroxylase</fullName>
    </recommendedName>
</protein>
<dbReference type="GO" id="GO:0031418">
    <property type="term" value="F:L-ascorbic acid binding"/>
    <property type="evidence" value="ECO:0007669"/>
    <property type="project" value="UniProtKB-KW"/>
</dbReference>
<feature type="region of interest" description="Disordered" evidence="10">
    <location>
        <begin position="1"/>
        <end position="188"/>
    </location>
</feature>
<evidence type="ECO:0000259" key="11">
    <source>
        <dbReference type="PROSITE" id="PS51471"/>
    </source>
</evidence>
<dbReference type="GO" id="GO:0006449">
    <property type="term" value="P:regulation of translational termination"/>
    <property type="evidence" value="ECO:0007669"/>
    <property type="project" value="TreeGrafter"/>
</dbReference>
<evidence type="ECO:0000256" key="8">
    <source>
        <dbReference type="ARBA" id="ARBA00029938"/>
    </source>
</evidence>
<dbReference type="PANTHER" id="PTHR12117">
    <property type="entry name" value="HISTONE ACETYLTRANSFERASE COMPLEX"/>
    <property type="match status" value="1"/>
</dbReference>
<dbReference type="Gene3D" id="2.60.120.620">
    <property type="entry name" value="q2cbj1_9rhob like domain"/>
    <property type="match status" value="2"/>
</dbReference>
<feature type="compositionally biased region" description="Basic residues" evidence="10">
    <location>
        <begin position="223"/>
        <end position="236"/>
    </location>
</feature>
<feature type="domain" description="Fe2OG dioxygenase" evidence="11">
    <location>
        <begin position="602"/>
        <end position="703"/>
    </location>
</feature>
<comment type="similarity">
    <text evidence="2">Belongs to the TPA1 family.</text>
</comment>
<evidence type="ECO:0000313" key="13">
    <source>
        <dbReference type="Proteomes" id="UP001286313"/>
    </source>
</evidence>
<reference evidence="12" key="1">
    <citation type="submission" date="2023-10" db="EMBL/GenBank/DDBJ databases">
        <title>Genome assemblies of two species of porcelain crab, Petrolisthes cinctipes and Petrolisthes manimaculis (Anomura: Porcellanidae).</title>
        <authorList>
            <person name="Angst P."/>
        </authorList>
    </citation>
    <scope>NUCLEOTIDE SEQUENCE</scope>
    <source>
        <strain evidence="12">PB745_01</strain>
        <tissue evidence="12">Gill</tissue>
    </source>
</reference>
<keyword evidence="5" id="KW-0223">Dioxygenase</keyword>
<feature type="region of interest" description="Disordered" evidence="10">
    <location>
        <begin position="203"/>
        <end position="236"/>
    </location>
</feature>
<dbReference type="SMART" id="SM00702">
    <property type="entry name" value="P4Hc"/>
    <property type="match status" value="1"/>
</dbReference>
<feature type="region of interest" description="Disordered" evidence="10">
    <location>
        <begin position="417"/>
        <end position="486"/>
    </location>
</feature>
<dbReference type="InterPro" id="IPR005123">
    <property type="entry name" value="Oxoglu/Fe-dep_dioxygenase_dom"/>
</dbReference>
<dbReference type="GO" id="GO:0031543">
    <property type="term" value="F:peptidyl-proline dioxygenase activity"/>
    <property type="evidence" value="ECO:0007669"/>
    <property type="project" value="TreeGrafter"/>
</dbReference>
<dbReference type="AlphaFoldDB" id="A0AAE1BSX7"/>
<dbReference type="EMBL" id="JAWQEG010006611">
    <property type="protein sequence ID" value="KAK3854350.1"/>
    <property type="molecule type" value="Genomic_DNA"/>
</dbReference>
<keyword evidence="6" id="KW-0560">Oxidoreductase</keyword>
<evidence type="ECO:0000313" key="12">
    <source>
        <dbReference type="EMBL" id="KAK3854350.1"/>
    </source>
</evidence>
<dbReference type="InterPro" id="IPR006620">
    <property type="entry name" value="Pro_4_hyd_alph"/>
</dbReference>
<evidence type="ECO:0000256" key="5">
    <source>
        <dbReference type="ARBA" id="ARBA00022964"/>
    </source>
</evidence>
<name>A0AAE1BSX7_PETCI</name>
<feature type="region of interest" description="Disordered" evidence="10">
    <location>
        <begin position="832"/>
        <end position="858"/>
    </location>
</feature>
<feature type="compositionally biased region" description="Basic residues" evidence="10">
    <location>
        <begin position="56"/>
        <end position="70"/>
    </location>
</feature>
<dbReference type="GO" id="GO:0005737">
    <property type="term" value="C:cytoplasm"/>
    <property type="evidence" value="ECO:0007669"/>
    <property type="project" value="TreeGrafter"/>
</dbReference>
<evidence type="ECO:0000256" key="2">
    <source>
        <dbReference type="ARBA" id="ARBA00007443"/>
    </source>
</evidence>
<keyword evidence="4" id="KW-0847">Vitamin C</keyword>
<evidence type="ECO:0000256" key="3">
    <source>
        <dbReference type="ARBA" id="ARBA00022723"/>
    </source>
</evidence>
<dbReference type="InterPro" id="IPR051842">
    <property type="entry name" value="uS12_prolyl_hydroxylase"/>
</dbReference>
<feature type="compositionally biased region" description="Acidic residues" evidence="10">
    <location>
        <begin position="838"/>
        <end position="848"/>
    </location>
</feature>
<feature type="compositionally biased region" description="Polar residues" evidence="10">
    <location>
        <begin position="73"/>
        <end position="87"/>
    </location>
</feature>
<keyword evidence="7" id="KW-0408">Iron</keyword>
<dbReference type="PROSITE" id="PS51471">
    <property type="entry name" value="FE2OG_OXY"/>
    <property type="match status" value="1"/>
</dbReference>
<comment type="catalytic activity">
    <reaction evidence="9">
        <text>[ribosomal protein uS12]-L-proline + 2-oxoglutarate + O2 = [ribosomal protein uS12]-(3S)-3-hydroxy-L-proline + succinate + CO2</text>
        <dbReference type="Rhea" id="RHEA:54156"/>
        <dbReference type="Rhea" id="RHEA-COMP:13816"/>
        <dbReference type="Rhea" id="RHEA-COMP:13818"/>
        <dbReference type="ChEBI" id="CHEBI:15379"/>
        <dbReference type="ChEBI" id="CHEBI:16526"/>
        <dbReference type="ChEBI" id="CHEBI:16810"/>
        <dbReference type="ChEBI" id="CHEBI:30031"/>
        <dbReference type="ChEBI" id="CHEBI:50342"/>
        <dbReference type="ChEBI" id="CHEBI:85428"/>
    </reaction>
</comment>
<evidence type="ECO:0000256" key="4">
    <source>
        <dbReference type="ARBA" id="ARBA00022896"/>
    </source>
</evidence>
<comment type="caution">
    <text evidence="12">The sequence shown here is derived from an EMBL/GenBank/DDBJ whole genome shotgun (WGS) entry which is preliminary data.</text>
</comment>
<feature type="compositionally biased region" description="Polar residues" evidence="10">
    <location>
        <begin position="1"/>
        <end position="12"/>
    </location>
</feature>
<keyword evidence="3" id="KW-0479">Metal-binding</keyword>
<dbReference type="Pfam" id="PF13661">
    <property type="entry name" value="2OG-FeII_Oxy_4"/>
    <property type="match status" value="1"/>
</dbReference>
<sequence>MFGGYQPTSTRSELAGWSYGSGPAYLRNGNNTTNVNGVQAKSNLTAAEASRTPGNTKKKNRRSKKKKKKISQGEATTTRTVESSAKTNGIPETRIRTQSEAMNVSVSAGTTKTTTNSKKKRQPWWINHKAARQDTPVNVVTNSQTLKKPESETCGATNTTSGTTAKRKRGQTKKQEKGKLDSNSKDETQEACVKEVVVGVKDNDEGSPAKKMKIDVSNARNTPTKKKKKKKKKKKPAVFVNPIIAAHIDSRINLSNTTQLHPRINLSNTTQLNPSNTALINNYMGNKAGCVKGKGGGVANITPKSERINYMGNMAGCMMGKGGGVANITPKSERINYMGNMAGCVMGKGGGVANITPKSERINDMGNKAGCVMGKGGGVANITPKSERINDMGNKAGCMMGKGGGVANITPKLESVGVQGVEGGTGKNTPAKKKRQDKDTPIQQQPEETVTKKMGKMNSSTGGSSSSSSRPMGISNSRPNITENPKLNVSYAETSRKEAIRACWSGKEGLLETQVEDLATVIEYPFTCCHLPSFLSSPTYLDKVYDELLDLKMISKNNDLYKFQQSNDLKTVTSPHLAGLKRFLYGEFREWLIHVTGIPLTPTVDMSCSQYQYTDVLLCHDDELEGRRVAFILYLVPPWSYDDGGTLDLFDVNEFGQPLDVVHSIVPQKNSFAFFEVSPISFHQVSEVVSQKKRVSINGWFHGPPIKRPMKDHLSPRIEVSVPMFVEEEEVYSWINPQYLEPKIQHQVRKEFAEKSALELDNFFSTDCFAELAQALQSSDLPWTNHGPANRQSYQSLERDDAPEKVKSAVKLLHSEAMFLILSQLTGLKLHSLAPPDSDPDSDEDESGTEPNPRGNVSIRQWGHRSYTLVRDDCLESKSVLDAHLFVNVPKGWTQEHGGFVSYLAKDEDEELLTVVPRENCLALVYRDAETLTFTKYINHRVTELGGAEASYQTLNGAYYE</sequence>
<dbReference type="GO" id="GO:0005506">
    <property type="term" value="F:iron ion binding"/>
    <property type="evidence" value="ECO:0007669"/>
    <property type="project" value="InterPro"/>
</dbReference>
<dbReference type="Proteomes" id="UP001286313">
    <property type="component" value="Unassembled WGS sequence"/>
</dbReference>
<feature type="region of interest" description="Disordered" evidence="10">
    <location>
        <begin position="780"/>
        <end position="801"/>
    </location>
</feature>
<organism evidence="12 13">
    <name type="scientific">Petrolisthes cinctipes</name>
    <name type="common">Flat porcelain crab</name>
    <dbReference type="NCBI Taxonomy" id="88211"/>
    <lineage>
        <taxon>Eukaryota</taxon>
        <taxon>Metazoa</taxon>
        <taxon>Ecdysozoa</taxon>
        <taxon>Arthropoda</taxon>
        <taxon>Crustacea</taxon>
        <taxon>Multicrustacea</taxon>
        <taxon>Malacostraca</taxon>
        <taxon>Eumalacostraca</taxon>
        <taxon>Eucarida</taxon>
        <taxon>Decapoda</taxon>
        <taxon>Pleocyemata</taxon>
        <taxon>Anomura</taxon>
        <taxon>Galatheoidea</taxon>
        <taxon>Porcellanidae</taxon>
        <taxon>Petrolisthes</taxon>
    </lineage>
</organism>
<dbReference type="PANTHER" id="PTHR12117:SF0">
    <property type="entry name" value="PROLYL 3-HYDROXYLASE OGFOD1"/>
    <property type="match status" value="1"/>
</dbReference>
<feature type="compositionally biased region" description="Polar residues" evidence="10">
    <location>
        <begin position="135"/>
        <end position="146"/>
    </location>
</feature>
<evidence type="ECO:0000256" key="6">
    <source>
        <dbReference type="ARBA" id="ARBA00023002"/>
    </source>
</evidence>
<feature type="compositionally biased region" description="Basic and acidic residues" evidence="10">
    <location>
        <begin position="203"/>
        <end position="214"/>
    </location>
</feature>
<dbReference type="InterPro" id="IPR019601">
    <property type="entry name" value="Oxoglutarate/Fe-dep_Oase_C"/>
</dbReference>
<keyword evidence="13" id="KW-1185">Reference proteome</keyword>